<name>A0A4D6LK26_VIGUN</name>
<evidence type="ECO:0000313" key="2">
    <source>
        <dbReference type="Proteomes" id="UP000501690"/>
    </source>
</evidence>
<dbReference type="Proteomes" id="UP000501690">
    <property type="component" value="Linkage Group LG4"/>
</dbReference>
<organism evidence="1 2">
    <name type="scientific">Vigna unguiculata</name>
    <name type="common">Cowpea</name>
    <dbReference type="NCBI Taxonomy" id="3917"/>
    <lineage>
        <taxon>Eukaryota</taxon>
        <taxon>Viridiplantae</taxon>
        <taxon>Streptophyta</taxon>
        <taxon>Embryophyta</taxon>
        <taxon>Tracheophyta</taxon>
        <taxon>Spermatophyta</taxon>
        <taxon>Magnoliopsida</taxon>
        <taxon>eudicotyledons</taxon>
        <taxon>Gunneridae</taxon>
        <taxon>Pentapetalae</taxon>
        <taxon>rosids</taxon>
        <taxon>fabids</taxon>
        <taxon>Fabales</taxon>
        <taxon>Fabaceae</taxon>
        <taxon>Papilionoideae</taxon>
        <taxon>50 kb inversion clade</taxon>
        <taxon>NPAAA clade</taxon>
        <taxon>indigoferoid/millettioid clade</taxon>
        <taxon>Phaseoleae</taxon>
        <taxon>Vigna</taxon>
    </lineage>
</organism>
<keyword evidence="2" id="KW-1185">Reference proteome</keyword>
<gene>
    <name evidence="1" type="ORF">DEO72_LG4g7</name>
</gene>
<protein>
    <submittedName>
        <fullName evidence="1">Uncharacterized protein</fullName>
    </submittedName>
</protein>
<dbReference type="AlphaFoldDB" id="A0A4D6LK26"/>
<proteinExistence type="predicted"/>
<reference evidence="1 2" key="1">
    <citation type="submission" date="2019-04" db="EMBL/GenBank/DDBJ databases">
        <title>An improved genome assembly and genetic linkage map for asparagus bean, Vigna unguiculata ssp. sesquipedialis.</title>
        <authorList>
            <person name="Xia Q."/>
            <person name="Zhang R."/>
            <person name="Dong Y."/>
        </authorList>
    </citation>
    <scope>NUCLEOTIDE SEQUENCE [LARGE SCALE GENOMIC DNA]</scope>
    <source>
        <tissue evidence="1">Leaf</tissue>
    </source>
</reference>
<dbReference type="EMBL" id="CP039348">
    <property type="protein sequence ID" value="QCD89069.1"/>
    <property type="molecule type" value="Genomic_DNA"/>
</dbReference>
<evidence type="ECO:0000313" key="1">
    <source>
        <dbReference type="EMBL" id="QCD89069.1"/>
    </source>
</evidence>
<sequence length="91" mass="10449">MTDYIILHSRLDLSFIGISHSQIRLLFLYFKIEGGTSRAKGFIRRGYNNLSLHSRLDLSFIGISHSQIRLLFLYFKIEGGTSRAKVSLSKQ</sequence>
<accession>A0A4D6LK26</accession>